<dbReference type="Gene3D" id="4.10.240.10">
    <property type="entry name" value="Zn(2)-C6 fungal-type DNA-binding domain"/>
    <property type="match status" value="1"/>
</dbReference>
<evidence type="ECO:0000256" key="3">
    <source>
        <dbReference type="ARBA" id="ARBA00023015"/>
    </source>
</evidence>
<dbReference type="CDD" id="cd00067">
    <property type="entry name" value="GAL4"/>
    <property type="match status" value="1"/>
</dbReference>
<keyword evidence="5" id="KW-0804">Transcription</keyword>
<comment type="subcellular location">
    <subcellularLocation>
        <location evidence="1">Nucleus</location>
    </subcellularLocation>
</comment>
<dbReference type="PROSITE" id="PS50048">
    <property type="entry name" value="ZN2_CY6_FUNGAL_2"/>
    <property type="match status" value="1"/>
</dbReference>
<evidence type="ECO:0000259" key="9">
    <source>
        <dbReference type="PROSITE" id="PS50048"/>
    </source>
</evidence>
<feature type="region of interest" description="Disordered" evidence="8">
    <location>
        <begin position="25"/>
        <end position="66"/>
    </location>
</feature>
<keyword evidence="11" id="KW-1185">Reference proteome</keyword>
<dbReference type="InterPro" id="IPR007219">
    <property type="entry name" value="XnlR_reg_dom"/>
</dbReference>
<evidence type="ECO:0000313" key="11">
    <source>
        <dbReference type="Proteomes" id="UP000054266"/>
    </source>
</evidence>
<keyword evidence="7" id="KW-0175">Coiled coil</keyword>
<keyword evidence="3" id="KW-0805">Transcription regulation</keyword>
<name>A0A0D2FU61_9EURO</name>
<feature type="domain" description="Zn(2)-C6 fungal-type" evidence="9">
    <location>
        <begin position="75"/>
        <end position="105"/>
    </location>
</feature>
<protein>
    <recommendedName>
        <fullName evidence="9">Zn(2)-C6 fungal-type domain-containing protein</fullName>
    </recommendedName>
</protein>
<keyword evidence="2" id="KW-0479">Metal-binding</keyword>
<dbReference type="SUPFAM" id="SSF57701">
    <property type="entry name" value="Zn2/Cys6 DNA-binding domain"/>
    <property type="match status" value="1"/>
</dbReference>
<dbReference type="PANTHER" id="PTHR47338:SF28">
    <property type="entry name" value="C6 TRANSCRIPTION FACTOR"/>
    <property type="match status" value="1"/>
</dbReference>
<dbReference type="GO" id="GO:0003677">
    <property type="term" value="F:DNA binding"/>
    <property type="evidence" value="ECO:0007669"/>
    <property type="project" value="UniProtKB-KW"/>
</dbReference>
<sequence>MGLCAEESQSPIMMNVSKLELYDHHAGDDGQANGTSTNLPPSSNSTSEDDSGGDDNLDGPLSRKRKRFSRPMNVTCEACKQRKVKCDRQQPACGWCSRNDHPCEYRERKKPGLRAGYGRELEGRLDRLEALLDEQGRQLAAHLAESCSISGVTASAGNRATLQGIVPETARPRGSYDIPGELQQQIIDPSLRPASSRHGSLQYQQGVAEQQMAQQSHYTPSSHSHAALTSPHSTTGYPTTQVFNEYSAMLPPYDLLYSLVDLYFKHINIWLPLLDRKTTLDTLFGASTLDEADRVLLHAIVATTLRFSQDPRLTPEGRQHYHDTSKQRVQLFGLENSNVRALQALVILALDVTGTTNGPPAWNLLALISRSMVQLGLAVESGSALASPMYPSIATLRASVLPEPKSWIEDEERRRLFWAVYLLDRYATIATAFEFALDEKEVDRRLPCRDDLFAANKPVETRWFRPPEHPRYATGMTVGDTHGYFSYHCELMAILGRIHQFLKRPVDIGSLPDVEQWQGSYRALDSDLNAWHFSLPDDFANITRLLKSNMPAKNTNCGWIMLHAAYCLTVIRLNSSAAYPSQTSPIFCSSYSAMQRCLSAVENLRKLCRFVKLSGLLDKVGPPFAFAIWVGARVMLVHGSTMDHEVDPDIDFFVTALSEMGENWPVAKRYSEILSRVLGEYRQSHRASGVTGERVTPSTVKILADMRRCAYDLDFLISRQPHAAAVKSYHPTRANTPAPNELEYLDVFDLFNFPRVPMTQEGVENGTAQPMGQAPPDLAAMSAAMIPNFAVPNPEADWLYHTN</sequence>
<dbReference type="GO" id="GO:0005634">
    <property type="term" value="C:nucleus"/>
    <property type="evidence" value="ECO:0007669"/>
    <property type="project" value="UniProtKB-SubCell"/>
</dbReference>
<evidence type="ECO:0000256" key="8">
    <source>
        <dbReference type="SAM" id="MobiDB-lite"/>
    </source>
</evidence>
<evidence type="ECO:0000256" key="7">
    <source>
        <dbReference type="SAM" id="Coils"/>
    </source>
</evidence>
<feature type="region of interest" description="Disordered" evidence="8">
    <location>
        <begin position="209"/>
        <end position="233"/>
    </location>
</feature>
<dbReference type="PROSITE" id="PS00463">
    <property type="entry name" value="ZN2_CY6_FUNGAL_1"/>
    <property type="match status" value="1"/>
</dbReference>
<evidence type="ECO:0000256" key="1">
    <source>
        <dbReference type="ARBA" id="ARBA00004123"/>
    </source>
</evidence>
<feature type="compositionally biased region" description="Low complexity" evidence="8">
    <location>
        <begin position="35"/>
        <end position="46"/>
    </location>
</feature>
<feature type="compositionally biased region" description="Acidic residues" evidence="8">
    <location>
        <begin position="47"/>
        <end position="57"/>
    </location>
</feature>
<dbReference type="InterPro" id="IPR001138">
    <property type="entry name" value="Zn2Cys6_DnaBD"/>
</dbReference>
<dbReference type="SMART" id="SM00066">
    <property type="entry name" value="GAL4"/>
    <property type="match status" value="1"/>
</dbReference>
<dbReference type="GO" id="GO:0008270">
    <property type="term" value="F:zinc ion binding"/>
    <property type="evidence" value="ECO:0007669"/>
    <property type="project" value="InterPro"/>
</dbReference>
<dbReference type="PANTHER" id="PTHR47338">
    <property type="entry name" value="ZN(II)2CYS6 TRANSCRIPTION FACTOR (EUROFUNG)-RELATED"/>
    <property type="match status" value="1"/>
</dbReference>
<organism evidence="10 11">
    <name type="scientific">Phialophora macrospora</name>
    <dbReference type="NCBI Taxonomy" id="1851006"/>
    <lineage>
        <taxon>Eukaryota</taxon>
        <taxon>Fungi</taxon>
        <taxon>Dikarya</taxon>
        <taxon>Ascomycota</taxon>
        <taxon>Pezizomycotina</taxon>
        <taxon>Eurotiomycetes</taxon>
        <taxon>Chaetothyriomycetidae</taxon>
        <taxon>Chaetothyriales</taxon>
        <taxon>Herpotrichiellaceae</taxon>
        <taxon>Phialophora</taxon>
    </lineage>
</organism>
<dbReference type="InterPro" id="IPR050815">
    <property type="entry name" value="TF_fung"/>
</dbReference>
<dbReference type="GO" id="GO:0000981">
    <property type="term" value="F:DNA-binding transcription factor activity, RNA polymerase II-specific"/>
    <property type="evidence" value="ECO:0007669"/>
    <property type="project" value="InterPro"/>
</dbReference>
<gene>
    <name evidence="10" type="ORF">PV04_08591</name>
</gene>
<dbReference type="Proteomes" id="UP000054266">
    <property type="component" value="Unassembled WGS sequence"/>
</dbReference>
<dbReference type="Pfam" id="PF04082">
    <property type="entry name" value="Fungal_trans"/>
    <property type="match status" value="1"/>
</dbReference>
<proteinExistence type="predicted"/>
<dbReference type="GO" id="GO:0006351">
    <property type="term" value="P:DNA-templated transcription"/>
    <property type="evidence" value="ECO:0007669"/>
    <property type="project" value="InterPro"/>
</dbReference>
<evidence type="ECO:0000313" key="10">
    <source>
        <dbReference type="EMBL" id="KIW63604.1"/>
    </source>
</evidence>
<evidence type="ECO:0000256" key="5">
    <source>
        <dbReference type="ARBA" id="ARBA00023163"/>
    </source>
</evidence>
<evidence type="ECO:0000256" key="2">
    <source>
        <dbReference type="ARBA" id="ARBA00022723"/>
    </source>
</evidence>
<dbReference type="CDD" id="cd12148">
    <property type="entry name" value="fungal_TF_MHR"/>
    <property type="match status" value="1"/>
</dbReference>
<dbReference type="AlphaFoldDB" id="A0A0D2FU61"/>
<keyword evidence="4" id="KW-0238">DNA-binding</keyword>
<dbReference type="EMBL" id="KN846961">
    <property type="protein sequence ID" value="KIW63604.1"/>
    <property type="molecule type" value="Genomic_DNA"/>
</dbReference>
<keyword evidence="6" id="KW-0539">Nucleus</keyword>
<dbReference type="Pfam" id="PF00172">
    <property type="entry name" value="Zn_clus"/>
    <property type="match status" value="1"/>
</dbReference>
<evidence type="ECO:0000256" key="4">
    <source>
        <dbReference type="ARBA" id="ARBA00023125"/>
    </source>
</evidence>
<reference evidence="10 11" key="1">
    <citation type="submission" date="2015-01" db="EMBL/GenBank/DDBJ databases">
        <title>The Genome Sequence of Capronia semiimmersa CBS27337.</title>
        <authorList>
            <consortium name="The Broad Institute Genomics Platform"/>
            <person name="Cuomo C."/>
            <person name="de Hoog S."/>
            <person name="Gorbushina A."/>
            <person name="Stielow B."/>
            <person name="Teixiera M."/>
            <person name="Abouelleil A."/>
            <person name="Chapman S.B."/>
            <person name="Priest M."/>
            <person name="Young S.K."/>
            <person name="Wortman J."/>
            <person name="Nusbaum C."/>
            <person name="Birren B."/>
        </authorList>
    </citation>
    <scope>NUCLEOTIDE SEQUENCE [LARGE SCALE GENOMIC DNA]</scope>
    <source>
        <strain evidence="10 11">CBS 27337</strain>
    </source>
</reference>
<evidence type="ECO:0000256" key="6">
    <source>
        <dbReference type="ARBA" id="ARBA00023242"/>
    </source>
</evidence>
<feature type="coiled-coil region" evidence="7">
    <location>
        <begin position="118"/>
        <end position="145"/>
    </location>
</feature>
<dbReference type="SMART" id="SM00906">
    <property type="entry name" value="Fungal_trans"/>
    <property type="match status" value="1"/>
</dbReference>
<accession>A0A0D2FU61</accession>
<dbReference type="InterPro" id="IPR036864">
    <property type="entry name" value="Zn2-C6_fun-type_DNA-bd_sf"/>
</dbReference>